<evidence type="ECO:0000256" key="2">
    <source>
        <dbReference type="ARBA" id="ARBA00023186"/>
    </source>
</evidence>
<dbReference type="PANTHER" id="PTHR15410:SF2">
    <property type="entry name" value="HIRA-INTERACTING PROTEIN 3"/>
    <property type="match status" value="1"/>
</dbReference>
<evidence type="ECO:0000256" key="4">
    <source>
        <dbReference type="SAM" id="MobiDB-lite"/>
    </source>
</evidence>
<name>A0A3Q3X1D6_MOLML</name>
<sequence length="318" mass="36260">MKSFHFLCFRTESKDKEDHKKTDEGSEEEEQIKSGSEEEEQGFNKTRQKKNRKMNHLVHSEEPADEESKESGMKENERRHGDNPKEGQNGKASTTKNEETGSGKRSQEKKTRTFCYCAEEKPSGEKKNNDPDSDSSSLPSLEDDVEDRGRENVPQEKKKKTQKKEKKEKSDKGQKGDNKAVVRLKRYIALCGVRHNYKKLLDGCRSVRSQVALLKKELEDLGVHGQPSIKKCKMVRMKREEAQELAHLDVSNIIATQGRSKRRGTLAWREQQKPPSPQYTRTLNSGSDSEDNQAHGGRRKTTDWANLQGIISDDADSN</sequence>
<feature type="compositionally biased region" description="Basic and acidic residues" evidence="4">
    <location>
        <begin position="69"/>
        <end position="85"/>
    </location>
</feature>
<dbReference type="STRING" id="94237.ENSMMOP00000015689"/>
<keyword evidence="2" id="KW-0143">Chaperone</keyword>
<evidence type="ECO:0000313" key="6">
    <source>
        <dbReference type="Ensembl" id="ENSMMOP00000015689.1"/>
    </source>
</evidence>
<dbReference type="Proteomes" id="UP000261620">
    <property type="component" value="Unplaced"/>
</dbReference>
<dbReference type="PANTHER" id="PTHR15410">
    <property type="entry name" value="HIRA-INTERACTING PROTEIN 3"/>
    <property type="match status" value="1"/>
</dbReference>
<dbReference type="OMA" id="CGIRKIW"/>
<feature type="compositionally biased region" description="Basic and acidic residues" evidence="4">
    <location>
        <begin position="118"/>
        <end position="130"/>
    </location>
</feature>
<feature type="region of interest" description="Disordered" evidence="4">
    <location>
        <begin position="256"/>
        <end position="318"/>
    </location>
</feature>
<feature type="region of interest" description="Disordered" evidence="4">
    <location>
        <begin position="1"/>
        <end position="178"/>
    </location>
</feature>
<keyword evidence="7" id="KW-1185">Reference proteome</keyword>
<feature type="compositionally biased region" description="Basic and acidic residues" evidence="4">
    <location>
        <begin position="96"/>
        <end position="111"/>
    </location>
</feature>
<protein>
    <recommendedName>
        <fullName evidence="5">Histone chaperone domain-containing protein</fullName>
    </recommendedName>
</protein>
<dbReference type="InterPro" id="IPR037647">
    <property type="entry name" value="HIRIP3"/>
</dbReference>
<dbReference type="SMART" id="SM01082">
    <property type="entry name" value="CHZ"/>
    <property type="match status" value="1"/>
</dbReference>
<reference evidence="6" key="2">
    <citation type="submission" date="2025-09" db="UniProtKB">
        <authorList>
            <consortium name="Ensembl"/>
        </authorList>
    </citation>
    <scope>IDENTIFICATION</scope>
</reference>
<feature type="domain" description="Histone chaperone" evidence="5">
    <location>
        <begin position="239"/>
        <end position="277"/>
    </location>
</feature>
<feature type="compositionally biased region" description="Basic and acidic residues" evidence="4">
    <location>
        <begin position="11"/>
        <end position="24"/>
    </location>
</feature>
<evidence type="ECO:0000256" key="1">
    <source>
        <dbReference type="ARBA" id="ARBA00004123"/>
    </source>
</evidence>
<comment type="subcellular location">
    <subcellularLocation>
        <location evidence="1">Nucleus</location>
    </subcellularLocation>
</comment>
<feature type="compositionally biased region" description="Basic residues" evidence="4">
    <location>
        <begin position="46"/>
        <end position="56"/>
    </location>
</feature>
<dbReference type="GO" id="GO:0005634">
    <property type="term" value="C:nucleus"/>
    <property type="evidence" value="ECO:0007669"/>
    <property type="project" value="UniProtKB-SubCell"/>
</dbReference>
<accession>A0A3Q3X1D6</accession>
<dbReference type="AlphaFoldDB" id="A0A3Q3X1D6"/>
<evidence type="ECO:0000259" key="5">
    <source>
        <dbReference type="SMART" id="SM01082"/>
    </source>
</evidence>
<evidence type="ECO:0000256" key="3">
    <source>
        <dbReference type="ARBA" id="ARBA00023242"/>
    </source>
</evidence>
<dbReference type="InterPro" id="IPR019098">
    <property type="entry name" value="Histone_chaperone_domain_CHZ"/>
</dbReference>
<dbReference type="Ensembl" id="ENSMMOT00000015952.1">
    <property type="protein sequence ID" value="ENSMMOP00000015689.1"/>
    <property type="gene ID" value="ENSMMOG00000011974.1"/>
</dbReference>
<reference evidence="6" key="1">
    <citation type="submission" date="2025-08" db="UniProtKB">
        <authorList>
            <consortium name="Ensembl"/>
        </authorList>
    </citation>
    <scope>IDENTIFICATION</scope>
</reference>
<organism evidence="6 7">
    <name type="scientific">Mola mola</name>
    <name type="common">Ocean sunfish</name>
    <name type="synonym">Tetraodon mola</name>
    <dbReference type="NCBI Taxonomy" id="94237"/>
    <lineage>
        <taxon>Eukaryota</taxon>
        <taxon>Metazoa</taxon>
        <taxon>Chordata</taxon>
        <taxon>Craniata</taxon>
        <taxon>Vertebrata</taxon>
        <taxon>Euteleostomi</taxon>
        <taxon>Actinopterygii</taxon>
        <taxon>Neopterygii</taxon>
        <taxon>Teleostei</taxon>
        <taxon>Neoteleostei</taxon>
        <taxon>Acanthomorphata</taxon>
        <taxon>Eupercaria</taxon>
        <taxon>Tetraodontiformes</taxon>
        <taxon>Molidae</taxon>
        <taxon>Mola</taxon>
    </lineage>
</organism>
<feature type="compositionally biased region" description="Basic and acidic residues" evidence="4">
    <location>
        <begin position="147"/>
        <end position="156"/>
    </location>
</feature>
<keyword evidence="3" id="KW-0539">Nucleus</keyword>
<feature type="compositionally biased region" description="Basic and acidic residues" evidence="4">
    <location>
        <begin position="165"/>
        <end position="178"/>
    </location>
</feature>
<evidence type="ECO:0000313" key="7">
    <source>
        <dbReference type="Proteomes" id="UP000261620"/>
    </source>
</evidence>
<proteinExistence type="predicted"/>
<feature type="compositionally biased region" description="Polar residues" evidence="4">
    <location>
        <begin position="278"/>
        <end position="287"/>
    </location>
</feature>